<proteinExistence type="predicted"/>
<dbReference type="InterPro" id="IPR011009">
    <property type="entry name" value="Kinase-like_dom_sf"/>
</dbReference>
<organism evidence="1">
    <name type="scientific">hydrothermal vent metagenome</name>
    <dbReference type="NCBI Taxonomy" id="652676"/>
    <lineage>
        <taxon>unclassified sequences</taxon>
        <taxon>metagenomes</taxon>
        <taxon>ecological metagenomes</taxon>
    </lineage>
</organism>
<reference evidence="1" key="1">
    <citation type="submission" date="2016-10" db="EMBL/GenBank/DDBJ databases">
        <authorList>
            <person name="de Groot N.N."/>
        </authorList>
    </citation>
    <scope>NUCLEOTIDE SEQUENCE</scope>
</reference>
<gene>
    <name evidence="1" type="ORF">MNB_SM-5-646</name>
</gene>
<dbReference type="Pfam" id="PF10707">
    <property type="entry name" value="YrbL-PhoP_reg"/>
    <property type="match status" value="1"/>
</dbReference>
<dbReference type="InterPro" id="IPR019647">
    <property type="entry name" value="PhoP_reg_network_YrbL"/>
</dbReference>
<evidence type="ECO:0008006" key="2">
    <source>
        <dbReference type="Google" id="ProtNLM"/>
    </source>
</evidence>
<dbReference type="AlphaFoldDB" id="A0A1W1CNX7"/>
<protein>
    <recommendedName>
        <fullName evidence="2">PhoP regulatory network protein YrbL</fullName>
    </recommendedName>
</protein>
<name>A0A1W1CNX7_9ZZZZ</name>
<dbReference type="EMBL" id="FPHH01000100">
    <property type="protein sequence ID" value="SFV67397.1"/>
    <property type="molecule type" value="Genomic_DNA"/>
</dbReference>
<dbReference type="SUPFAM" id="SSF56112">
    <property type="entry name" value="Protein kinase-like (PK-like)"/>
    <property type="match status" value="1"/>
</dbReference>
<sequence length="196" mass="23260">MKKVLLKDAKLLGSGNERFCYLHPEDFNRVIKVPHNKREKSRHQNELEYRYMRYLQEHNIDISHLTACYGWVETDMGRGLLFQRVRDKDGDDSITFNEALKSGILSVEEAKKLLQELRLYLEKNSILFIDVGLDNILCQKQEDGSYKLVIIDGVGARRLGVKFWFYLHCKLYTNYKVKRQWKKLEDNFNKLVLELL</sequence>
<accession>A0A1W1CNX7</accession>
<evidence type="ECO:0000313" key="1">
    <source>
        <dbReference type="EMBL" id="SFV67397.1"/>
    </source>
</evidence>